<dbReference type="EMBL" id="MDJY01000031">
    <property type="protein sequence ID" value="OUE25033.1"/>
    <property type="molecule type" value="Genomic_DNA"/>
</dbReference>
<keyword evidence="4" id="KW-0677">Repeat</keyword>
<comment type="function">
    <text evidence="7">Catalyzes the phosphorylation of ribose 1,5-bisphosphate to 5-phospho-D-ribosyl alpha-1-diphosphate (PRPP).</text>
</comment>
<dbReference type="InterPro" id="IPR012699">
    <property type="entry name" value="PhnN"/>
</dbReference>
<feature type="region of interest" description="Disordered" evidence="8">
    <location>
        <begin position="55"/>
        <end position="79"/>
    </location>
</feature>
<dbReference type="InterPro" id="IPR001451">
    <property type="entry name" value="Hexapep"/>
</dbReference>
<evidence type="ECO:0000256" key="5">
    <source>
        <dbReference type="ARBA" id="ARBA00022741"/>
    </source>
</evidence>
<dbReference type="EC" id="2.7.4.23" evidence="7"/>
<keyword evidence="3 7" id="KW-0808">Transferase</keyword>
<evidence type="ECO:0000256" key="2">
    <source>
        <dbReference type="ARBA" id="ARBA00005069"/>
    </source>
</evidence>
<dbReference type="InterPro" id="IPR017694">
    <property type="entry name" value="Phosphonate_tfrase_rpt"/>
</dbReference>
<dbReference type="GO" id="GO:0033863">
    <property type="term" value="F:ribose 1,5-bisphosphate phosphokinase activity"/>
    <property type="evidence" value="ECO:0007669"/>
    <property type="project" value="UniProtKB-UniRule"/>
</dbReference>
<dbReference type="Pfam" id="PF00132">
    <property type="entry name" value="Hexapep"/>
    <property type="match status" value="1"/>
</dbReference>
<name>A0A251YLI7_9MICO</name>
<comment type="caution">
    <text evidence="7">Lacks conserved residue(s) required for the propagation of feature annotation.</text>
</comment>
<reference evidence="10 11" key="1">
    <citation type="submission" date="2016-08" db="EMBL/GenBank/DDBJ databases">
        <title>Genome sequence of Clavibacter michiganensis spp strain CFBP8017.</title>
        <authorList>
            <person name="Thapa S.P."/>
            <person name="Coaker G."/>
            <person name="Jacques M.-A."/>
        </authorList>
    </citation>
    <scope>NUCLEOTIDE SEQUENCE [LARGE SCALE GENOMIC DNA]</scope>
    <source>
        <strain evidence="10">CFBP8017</strain>
    </source>
</reference>
<dbReference type="PANTHER" id="PTHR43300">
    <property type="entry name" value="ACETYLTRANSFERASE"/>
    <property type="match status" value="1"/>
</dbReference>
<dbReference type="RefSeq" id="WP_206601332.1">
    <property type="nucleotide sequence ID" value="NZ_MDJY01000031.1"/>
</dbReference>
<dbReference type="AlphaFoldDB" id="A0A251YLI7"/>
<comment type="similarity">
    <text evidence="7">Belongs to the ribose 1,5-bisphosphokinase family.</text>
</comment>
<feature type="compositionally biased region" description="Basic and acidic residues" evidence="8">
    <location>
        <begin position="55"/>
        <end position="65"/>
    </location>
</feature>
<feature type="region of interest" description="Disordered" evidence="8">
    <location>
        <begin position="1"/>
        <end position="35"/>
    </location>
</feature>
<dbReference type="NCBIfam" id="TIGR02322">
    <property type="entry name" value="phosphon_PhnN"/>
    <property type="match status" value="1"/>
</dbReference>
<dbReference type="GO" id="GO:0019634">
    <property type="term" value="P:organic phosphonate metabolic process"/>
    <property type="evidence" value="ECO:0007669"/>
    <property type="project" value="UniProtKB-UniRule"/>
</dbReference>
<dbReference type="NCBIfam" id="TIGR03308">
    <property type="entry name" value="phn_thr-fam"/>
    <property type="match status" value="1"/>
</dbReference>
<dbReference type="Gene3D" id="3.40.50.300">
    <property type="entry name" value="P-loop containing nucleotide triphosphate hydrolases"/>
    <property type="match status" value="1"/>
</dbReference>
<accession>A0A251YLI7</accession>
<dbReference type="SUPFAM" id="SSF52540">
    <property type="entry name" value="P-loop containing nucleoside triphosphate hydrolases"/>
    <property type="match status" value="1"/>
</dbReference>
<proteinExistence type="inferred from homology"/>
<feature type="region of interest" description="Disordered" evidence="8">
    <location>
        <begin position="216"/>
        <end position="239"/>
    </location>
</feature>
<evidence type="ECO:0000259" key="9">
    <source>
        <dbReference type="SMART" id="SM00072"/>
    </source>
</evidence>
<dbReference type="InterPro" id="IPR008145">
    <property type="entry name" value="GK/Ca_channel_bsu"/>
</dbReference>
<keyword evidence="6 7" id="KW-0067">ATP-binding</keyword>
<dbReference type="InterPro" id="IPR011004">
    <property type="entry name" value="Trimer_LpxA-like_sf"/>
</dbReference>
<dbReference type="GO" id="GO:0006015">
    <property type="term" value="P:5-phosphoribose 1-diphosphate biosynthetic process"/>
    <property type="evidence" value="ECO:0007669"/>
    <property type="project" value="UniProtKB-UniRule"/>
</dbReference>
<evidence type="ECO:0000256" key="7">
    <source>
        <dbReference type="HAMAP-Rule" id="MF_00836"/>
    </source>
</evidence>
<protein>
    <recommendedName>
        <fullName evidence="7">Ribose 1,5-bisphosphate phosphokinase PhnN</fullName>
        <ecNumber evidence="7">2.7.4.23</ecNumber>
    </recommendedName>
    <alternativeName>
        <fullName evidence="7">Ribose 1,5-bisphosphokinase</fullName>
    </alternativeName>
</protein>
<comment type="pathway">
    <text evidence="2 7">Metabolic intermediate biosynthesis; 5-phospho-alpha-D-ribose 1-diphosphate biosynthesis; 5-phospho-alpha-D-ribose 1-diphosphate from D-ribose 5-phosphate (route II): step 3/3.</text>
</comment>
<feature type="compositionally biased region" description="Low complexity" evidence="8">
    <location>
        <begin position="1"/>
        <end position="23"/>
    </location>
</feature>
<feature type="compositionally biased region" description="Pro residues" evidence="8">
    <location>
        <begin position="24"/>
        <end position="34"/>
    </location>
</feature>
<sequence length="441" mass="47168">MSAAADPAAPAPAASRAAAAADPAPDPAPAPLGPGPFVAVVGASGVGKDALLGAARDRSGPDAHFPRRAITRPPGPGEDFDAVGEEEFAAAVARGEYAVTWRAHGLCYGIPATADDAVRAGAAVVANVSRSMLDVLQARYARLVVVRITVSEDVRAARLRERGREPADDIARRLARADPAPDRLADHEVRNHGTVAEGGEALLRAIRAARAAALAASAPSLPHPPRSRAPREDGDPMTAKLTEEPVIGPDVAMTGSALGRWTEIGAATRLLDTVIGDYSYCDRLCDFAHVDVGRFSNIASAVRVGATDHPLDRATLHHFMYRSTMYWDDVEDDAEFFAHRRSRRTSIGHDTWIGHGAMIKPGVRVGDGAVVASGAIVTCDVPDYAIVAGVPATVIRFRQPPEIAARLQRLAWWDWDHRTLRDRLPDFRALPTEEFLERYEG</sequence>
<keyword evidence="10" id="KW-0418">Kinase</keyword>
<dbReference type="Proteomes" id="UP000195011">
    <property type="component" value="Unassembled WGS sequence"/>
</dbReference>
<evidence type="ECO:0000313" key="10">
    <source>
        <dbReference type="EMBL" id="OUE25033.1"/>
    </source>
</evidence>
<dbReference type="GO" id="GO:0005524">
    <property type="term" value="F:ATP binding"/>
    <property type="evidence" value="ECO:0007669"/>
    <property type="project" value="UniProtKB-KW"/>
</dbReference>
<comment type="caution">
    <text evidence="10">The sequence shown here is derived from an EMBL/GenBank/DDBJ whole genome shotgun (WGS) entry which is preliminary data.</text>
</comment>
<dbReference type="PANTHER" id="PTHR43300:SF11">
    <property type="entry name" value="ACETYLTRANSFERASE RV3034C-RELATED"/>
    <property type="match status" value="1"/>
</dbReference>
<dbReference type="InterPro" id="IPR050179">
    <property type="entry name" value="Trans_hexapeptide_repeat"/>
</dbReference>
<dbReference type="HAMAP" id="MF_00836">
    <property type="entry name" value="PhnN"/>
    <property type="match status" value="1"/>
</dbReference>
<dbReference type="SUPFAM" id="SSF51161">
    <property type="entry name" value="Trimeric LpxA-like enzymes"/>
    <property type="match status" value="1"/>
</dbReference>
<dbReference type="InterPro" id="IPR018357">
    <property type="entry name" value="Hexapep_transf_CS"/>
</dbReference>
<evidence type="ECO:0000256" key="1">
    <source>
        <dbReference type="ARBA" id="ARBA00000373"/>
    </source>
</evidence>
<organism evidence="10 11">
    <name type="scientific">Clavibacter michiganensis</name>
    <dbReference type="NCBI Taxonomy" id="28447"/>
    <lineage>
        <taxon>Bacteria</taxon>
        <taxon>Bacillati</taxon>
        <taxon>Actinomycetota</taxon>
        <taxon>Actinomycetes</taxon>
        <taxon>Micrococcales</taxon>
        <taxon>Microbacteriaceae</taxon>
        <taxon>Clavibacter</taxon>
    </lineage>
</organism>
<dbReference type="PROSITE" id="PS00101">
    <property type="entry name" value="HEXAPEP_TRANSFERASES"/>
    <property type="match status" value="1"/>
</dbReference>
<evidence type="ECO:0000256" key="3">
    <source>
        <dbReference type="ARBA" id="ARBA00022679"/>
    </source>
</evidence>
<evidence type="ECO:0000256" key="8">
    <source>
        <dbReference type="SAM" id="MobiDB-lite"/>
    </source>
</evidence>
<evidence type="ECO:0000313" key="11">
    <source>
        <dbReference type="Proteomes" id="UP000195011"/>
    </source>
</evidence>
<dbReference type="InterPro" id="IPR027417">
    <property type="entry name" value="P-loop_NTPase"/>
</dbReference>
<dbReference type="UniPathway" id="UPA00087">
    <property type="reaction ID" value="UER00175"/>
</dbReference>
<evidence type="ECO:0000256" key="6">
    <source>
        <dbReference type="ARBA" id="ARBA00022840"/>
    </source>
</evidence>
<dbReference type="CDD" id="cd03349">
    <property type="entry name" value="LbH_XAT"/>
    <property type="match status" value="1"/>
</dbReference>
<dbReference type="Gene3D" id="2.160.10.10">
    <property type="entry name" value="Hexapeptide repeat proteins"/>
    <property type="match status" value="1"/>
</dbReference>
<feature type="domain" description="Guanylate kinase/L-type calcium channel beta subunit" evidence="9">
    <location>
        <begin position="34"/>
        <end position="210"/>
    </location>
</feature>
<gene>
    <name evidence="7 10" type="primary">phnN</name>
    <name evidence="10" type="ORF">BFL36_05685</name>
</gene>
<evidence type="ECO:0000256" key="4">
    <source>
        <dbReference type="ARBA" id="ARBA00022737"/>
    </source>
</evidence>
<keyword evidence="5 7" id="KW-0547">Nucleotide-binding</keyword>
<comment type="catalytic activity">
    <reaction evidence="1 7">
        <text>alpha-D-ribose 1,5-bisphosphate + ATP = 5-phospho-alpha-D-ribose 1-diphosphate + ADP</text>
        <dbReference type="Rhea" id="RHEA:20109"/>
        <dbReference type="ChEBI" id="CHEBI:30616"/>
        <dbReference type="ChEBI" id="CHEBI:58017"/>
        <dbReference type="ChEBI" id="CHEBI:68688"/>
        <dbReference type="ChEBI" id="CHEBI:456216"/>
        <dbReference type="EC" id="2.7.4.23"/>
    </reaction>
</comment>
<dbReference type="SMART" id="SM00072">
    <property type="entry name" value="GuKc"/>
    <property type="match status" value="1"/>
</dbReference>